<organism evidence="6 7">
    <name type="scientific">Lepidopterella palustris CBS 459.81</name>
    <dbReference type="NCBI Taxonomy" id="1314670"/>
    <lineage>
        <taxon>Eukaryota</taxon>
        <taxon>Fungi</taxon>
        <taxon>Dikarya</taxon>
        <taxon>Ascomycota</taxon>
        <taxon>Pezizomycotina</taxon>
        <taxon>Dothideomycetes</taxon>
        <taxon>Pleosporomycetidae</taxon>
        <taxon>Mytilinidiales</taxon>
        <taxon>Argynnaceae</taxon>
        <taxon>Lepidopterella</taxon>
    </lineage>
</organism>
<keyword evidence="3" id="KW-0862">Zinc</keyword>
<evidence type="ECO:0000313" key="6">
    <source>
        <dbReference type="EMBL" id="OCK72764.1"/>
    </source>
</evidence>
<keyword evidence="4" id="KW-0456">Lyase</keyword>
<dbReference type="PANTHER" id="PTHR33337">
    <property type="entry name" value="GFA DOMAIN-CONTAINING PROTEIN"/>
    <property type="match status" value="1"/>
</dbReference>
<reference evidence="6 7" key="1">
    <citation type="journal article" date="2016" name="Nat. Commun.">
        <title>Ectomycorrhizal ecology is imprinted in the genome of the dominant symbiotic fungus Cenococcum geophilum.</title>
        <authorList>
            <consortium name="DOE Joint Genome Institute"/>
            <person name="Peter M."/>
            <person name="Kohler A."/>
            <person name="Ohm R.A."/>
            <person name="Kuo A."/>
            <person name="Krutzmann J."/>
            <person name="Morin E."/>
            <person name="Arend M."/>
            <person name="Barry K.W."/>
            <person name="Binder M."/>
            <person name="Choi C."/>
            <person name="Clum A."/>
            <person name="Copeland A."/>
            <person name="Grisel N."/>
            <person name="Haridas S."/>
            <person name="Kipfer T."/>
            <person name="LaButti K."/>
            <person name="Lindquist E."/>
            <person name="Lipzen A."/>
            <person name="Maire R."/>
            <person name="Meier B."/>
            <person name="Mihaltcheva S."/>
            <person name="Molinier V."/>
            <person name="Murat C."/>
            <person name="Poggeler S."/>
            <person name="Quandt C.A."/>
            <person name="Sperisen C."/>
            <person name="Tritt A."/>
            <person name="Tisserant E."/>
            <person name="Crous P.W."/>
            <person name="Henrissat B."/>
            <person name="Nehls U."/>
            <person name="Egli S."/>
            <person name="Spatafora J.W."/>
            <person name="Grigoriev I.V."/>
            <person name="Martin F.M."/>
        </authorList>
    </citation>
    <scope>NUCLEOTIDE SEQUENCE [LARGE SCALE GENOMIC DNA]</scope>
    <source>
        <strain evidence="6 7">CBS 459.81</strain>
    </source>
</reference>
<dbReference type="Proteomes" id="UP000250266">
    <property type="component" value="Unassembled WGS sequence"/>
</dbReference>
<proteinExistence type="inferred from homology"/>
<accession>A0A8E2J7P0</accession>
<evidence type="ECO:0000259" key="5">
    <source>
        <dbReference type="PROSITE" id="PS51891"/>
    </source>
</evidence>
<dbReference type="PANTHER" id="PTHR33337:SF40">
    <property type="entry name" value="CENP-V_GFA DOMAIN-CONTAINING PROTEIN-RELATED"/>
    <property type="match status" value="1"/>
</dbReference>
<dbReference type="OrthoDB" id="406544at2759"/>
<dbReference type="PROSITE" id="PS51891">
    <property type="entry name" value="CENP_V_GFA"/>
    <property type="match status" value="1"/>
</dbReference>
<dbReference type="GO" id="GO:0046872">
    <property type="term" value="F:metal ion binding"/>
    <property type="evidence" value="ECO:0007669"/>
    <property type="project" value="UniProtKB-KW"/>
</dbReference>
<dbReference type="SUPFAM" id="SSF51316">
    <property type="entry name" value="Mss4-like"/>
    <property type="match status" value="1"/>
</dbReference>
<dbReference type="AlphaFoldDB" id="A0A8E2J7P0"/>
<name>A0A8E2J7P0_9PEZI</name>
<dbReference type="GO" id="GO:0016846">
    <property type="term" value="F:carbon-sulfur lyase activity"/>
    <property type="evidence" value="ECO:0007669"/>
    <property type="project" value="InterPro"/>
</dbReference>
<comment type="similarity">
    <text evidence="1">Belongs to the Gfa family.</text>
</comment>
<dbReference type="InterPro" id="IPR011057">
    <property type="entry name" value="Mss4-like_sf"/>
</dbReference>
<feature type="domain" description="CENP-V/GFA" evidence="5">
    <location>
        <begin position="5"/>
        <end position="118"/>
    </location>
</feature>
<evidence type="ECO:0000256" key="4">
    <source>
        <dbReference type="ARBA" id="ARBA00023239"/>
    </source>
</evidence>
<dbReference type="InterPro" id="IPR006913">
    <property type="entry name" value="CENP-V/GFA"/>
</dbReference>
<sequence>MPATYTGSCSCGAIKIELQGEPSIQTLCHCSDCHKSTGSTYSTNFIWSKSDFKVVVGEPKVYEKIGGSGNPVYKQFCGTCGSPMWTRPSALPDIVIIKAGVLEDGALAKLAPAAETFTSRKPGWVKSVEGAAQFAETYPRPPSQ</sequence>
<evidence type="ECO:0000256" key="3">
    <source>
        <dbReference type="ARBA" id="ARBA00022833"/>
    </source>
</evidence>
<dbReference type="Pfam" id="PF04828">
    <property type="entry name" value="GFA"/>
    <property type="match status" value="1"/>
</dbReference>
<keyword evidence="7" id="KW-1185">Reference proteome</keyword>
<evidence type="ECO:0000256" key="2">
    <source>
        <dbReference type="ARBA" id="ARBA00022723"/>
    </source>
</evidence>
<gene>
    <name evidence="6" type="ORF">K432DRAFT_430901</name>
</gene>
<protein>
    <recommendedName>
        <fullName evidence="5">CENP-V/GFA domain-containing protein</fullName>
    </recommendedName>
</protein>
<dbReference type="EMBL" id="KV746630">
    <property type="protein sequence ID" value="OCK72764.1"/>
    <property type="molecule type" value="Genomic_DNA"/>
</dbReference>
<evidence type="ECO:0000256" key="1">
    <source>
        <dbReference type="ARBA" id="ARBA00005495"/>
    </source>
</evidence>
<dbReference type="Gene3D" id="3.90.1590.10">
    <property type="entry name" value="glutathione-dependent formaldehyde- activating enzyme (gfa)"/>
    <property type="match status" value="1"/>
</dbReference>
<keyword evidence="2" id="KW-0479">Metal-binding</keyword>
<evidence type="ECO:0000313" key="7">
    <source>
        <dbReference type="Proteomes" id="UP000250266"/>
    </source>
</evidence>